<gene>
    <name evidence="2" type="ORF">D4L85_09750</name>
</gene>
<feature type="compositionally biased region" description="Basic and acidic residues" evidence="1">
    <location>
        <begin position="37"/>
        <end position="46"/>
    </location>
</feature>
<feature type="compositionally biased region" description="Basic and acidic residues" evidence="1">
    <location>
        <begin position="108"/>
        <end position="121"/>
    </location>
</feature>
<sequence>MNAIAHHTPVRSSTWKFLVLGILLMFLAAPSFGQNSKGDRPSRESRFSTPFRKSGGSGPGRKARNKKRIKSSERSSAGNAHAYVPHRRASGTDRPGKPIRPLWAPKPRKNEQKAWRGDITGRRIRNRESAGSARNVYPQYSRYTNNSSGRPRSNTEQAMSNRGTLARLKKIQGPLPKEGGPKPRIIPRSGSRAFTARKSINVYANFPRPKRRAEQATTRDLAGKPLRKRTPQTSSGRVIAPTFHPYAGRKSRLGDKAYKGPAAGGHRTTMRRGENAWTGDVAGRRVRGRNFSSKRRVEGLPILSKRPRSISGAVYGKARGYQAKTKPRESQVGMPVPPKGPGRSDESIRRYQNHTKGRKIYGGGGSVSGGWNNNGQPLMSRRPSRQGAGIAIFQGNIKGHRPDKGGGSVSGRLWNNQGRPLDGTAPKTNGKEALFSGNVRARRPEKGGGSVSGKLWNNKEHAIIVRHPKNGGREALFQGNIRGHRPEKGGGSVSGKLWNNNEEPIISKTPLNDDTQGLQVKVKRRPYVRNKNSADEALLKLKPTDATFQAGELQVKVKQREYGKKPHAAEGAMPGIKPSKATVKASEYARSMKRNWDYVRNPSSSEEALKTREPGKAFARASAYQGNIKMQKFKLFAKNKEQHPDTKFIKLNKNNVDDERDMLTNFKLWWARLFKKQDTQPDHLKEKGRKPRYDKGEAGMWND</sequence>
<keyword evidence="3" id="KW-1185">Reference proteome</keyword>
<name>A0A385SIW2_9BACT</name>
<dbReference type="EMBL" id="CP032382">
    <property type="protein sequence ID" value="AYB30842.1"/>
    <property type="molecule type" value="Genomic_DNA"/>
</dbReference>
<feature type="region of interest" description="Disordered" evidence="1">
    <location>
        <begin position="33"/>
        <end position="160"/>
    </location>
</feature>
<feature type="compositionally biased region" description="Basic and acidic residues" evidence="1">
    <location>
        <begin position="680"/>
        <end position="697"/>
    </location>
</feature>
<dbReference type="KEGG" id="chk:D4L85_09750"/>
<accession>A0A385SIW2</accession>
<dbReference type="Proteomes" id="UP000266183">
    <property type="component" value="Chromosome"/>
</dbReference>
<reference evidence="3" key="1">
    <citation type="submission" date="2018-09" db="EMBL/GenBank/DDBJ databases">
        <title>Chryseolinea sp. KIS68-18 isolated from soil.</title>
        <authorList>
            <person name="Weon H.-Y."/>
            <person name="Kwon S.-W."/>
            <person name="Lee S.A."/>
        </authorList>
    </citation>
    <scope>NUCLEOTIDE SEQUENCE [LARGE SCALE GENOMIC DNA]</scope>
    <source>
        <strain evidence="3">KIS68-18</strain>
    </source>
</reference>
<protein>
    <submittedName>
        <fullName evidence="2">Uncharacterized protein</fullName>
    </submittedName>
</protein>
<feature type="region of interest" description="Disordered" evidence="1">
    <location>
        <begin position="319"/>
        <end position="436"/>
    </location>
</feature>
<organism evidence="2 3">
    <name type="scientific">Chryseolinea soli</name>
    <dbReference type="NCBI Taxonomy" id="2321403"/>
    <lineage>
        <taxon>Bacteria</taxon>
        <taxon>Pseudomonadati</taxon>
        <taxon>Bacteroidota</taxon>
        <taxon>Cytophagia</taxon>
        <taxon>Cytophagales</taxon>
        <taxon>Fulvivirgaceae</taxon>
        <taxon>Chryseolinea</taxon>
    </lineage>
</organism>
<feature type="region of interest" description="Disordered" evidence="1">
    <location>
        <begin position="210"/>
        <end position="270"/>
    </location>
</feature>
<evidence type="ECO:0000256" key="1">
    <source>
        <dbReference type="SAM" id="MobiDB-lite"/>
    </source>
</evidence>
<proteinExistence type="predicted"/>
<dbReference type="AlphaFoldDB" id="A0A385SIW2"/>
<evidence type="ECO:0000313" key="2">
    <source>
        <dbReference type="EMBL" id="AYB30842.1"/>
    </source>
</evidence>
<evidence type="ECO:0000313" key="3">
    <source>
        <dbReference type="Proteomes" id="UP000266183"/>
    </source>
</evidence>
<feature type="compositionally biased region" description="Polar residues" evidence="1">
    <location>
        <begin position="141"/>
        <end position="160"/>
    </location>
</feature>
<feature type="region of interest" description="Disordered" evidence="1">
    <location>
        <begin position="680"/>
        <end position="703"/>
    </location>
</feature>